<reference evidence="2 3" key="1">
    <citation type="submission" date="2014-04" db="EMBL/GenBank/DDBJ databases">
        <authorList>
            <consortium name="International Citrus Genome Consortium"/>
            <person name="Gmitter F."/>
            <person name="Chen C."/>
            <person name="Farmerie W."/>
            <person name="Harkins T."/>
            <person name="Desany B."/>
            <person name="Mohiuddin M."/>
            <person name="Kodira C."/>
            <person name="Borodovsky M."/>
            <person name="Lomsadze A."/>
            <person name="Burns P."/>
            <person name="Jenkins J."/>
            <person name="Prochnik S."/>
            <person name="Shu S."/>
            <person name="Chapman J."/>
            <person name="Pitluck S."/>
            <person name="Schmutz J."/>
            <person name="Rokhsar D."/>
        </authorList>
    </citation>
    <scope>NUCLEOTIDE SEQUENCE</scope>
</reference>
<name>A0A067H3R8_CITSI</name>
<protein>
    <submittedName>
        <fullName evidence="2">Uncharacterized protein</fullName>
    </submittedName>
</protein>
<sequence>MTADTTTLSYWLNWRFFLCALWILVTMVSASIIIWKFEGSRKSESARRENQQETVGTLYEDEAWNTCLKGIHPAWLLAFRVFAFVVLVALITANALISGGGIFYFYTQWTFTLVTVCFGLASSLSIYGLCHGRDHCQLDAERGTYVPPSLSETADISDVSKSSNTHEEPHARRTAGALGYVFQIVFQTSAGAVMLTDSVFWLIIYPFLTSADFSLNFLIVSMHSVNAVFLLGDTILNCLRFPLFRIAYFILWTVIFVIFQWIVHACVSI</sequence>
<dbReference type="EMBL" id="KK784875">
    <property type="protein sequence ID" value="KDO82347.1"/>
    <property type="molecule type" value="Genomic_DNA"/>
</dbReference>
<dbReference type="AlphaFoldDB" id="A0A067H3R8"/>
<feature type="transmembrane region" description="Helical" evidence="1">
    <location>
        <begin position="243"/>
        <end position="263"/>
    </location>
</feature>
<dbReference type="eggNOG" id="ENOG502QTZM">
    <property type="taxonomic scope" value="Eukaryota"/>
</dbReference>
<dbReference type="PaxDb" id="2711-XP_006483900.1"/>
<keyword evidence="3" id="KW-1185">Reference proteome</keyword>
<feature type="transmembrane region" description="Helical" evidence="1">
    <location>
        <begin position="109"/>
        <end position="130"/>
    </location>
</feature>
<keyword evidence="1" id="KW-0472">Membrane</keyword>
<dbReference type="GO" id="GO:0016020">
    <property type="term" value="C:membrane"/>
    <property type="evidence" value="ECO:0000318"/>
    <property type="project" value="GO_Central"/>
</dbReference>
<organism evidence="2 3">
    <name type="scientific">Citrus sinensis</name>
    <name type="common">Sweet orange</name>
    <name type="synonym">Citrus aurantium var. sinensis</name>
    <dbReference type="NCBI Taxonomy" id="2711"/>
    <lineage>
        <taxon>Eukaryota</taxon>
        <taxon>Viridiplantae</taxon>
        <taxon>Streptophyta</taxon>
        <taxon>Embryophyta</taxon>
        <taxon>Tracheophyta</taxon>
        <taxon>Spermatophyta</taxon>
        <taxon>Magnoliopsida</taxon>
        <taxon>eudicotyledons</taxon>
        <taxon>Gunneridae</taxon>
        <taxon>Pentapetalae</taxon>
        <taxon>rosids</taxon>
        <taxon>malvids</taxon>
        <taxon>Sapindales</taxon>
        <taxon>Rutaceae</taxon>
        <taxon>Aurantioideae</taxon>
        <taxon>Citrus</taxon>
    </lineage>
</organism>
<evidence type="ECO:0000256" key="1">
    <source>
        <dbReference type="SAM" id="Phobius"/>
    </source>
</evidence>
<dbReference type="EMBL" id="KK784875">
    <property type="protein sequence ID" value="KDO82348.1"/>
    <property type="molecule type" value="Genomic_DNA"/>
</dbReference>
<evidence type="ECO:0000313" key="3">
    <source>
        <dbReference type="Proteomes" id="UP000027120"/>
    </source>
</evidence>
<keyword evidence="1" id="KW-1133">Transmembrane helix</keyword>
<dbReference type="PANTHER" id="PTHR12242">
    <property type="entry name" value="OS02G0130600 PROTEIN-RELATED"/>
    <property type="match status" value="1"/>
</dbReference>
<keyword evidence="1" id="KW-0812">Transmembrane</keyword>
<feature type="non-terminal residue" evidence="2">
    <location>
        <position position="269"/>
    </location>
</feature>
<dbReference type="Proteomes" id="UP000027120">
    <property type="component" value="Unassembled WGS sequence"/>
</dbReference>
<feature type="transmembrane region" description="Helical" evidence="1">
    <location>
        <begin position="74"/>
        <end position="97"/>
    </location>
</feature>
<dbReference type="PANTHER" id="PTHR12242:SF10">
    <property type="entry name" value="TRANSMEMBRANE PROTEIN"/>
    <property type="match status" value="1"/>
</dbReference>
<evidence type="ECO:0000313" key="2">
    <source>
        <dbReference type="EMBL" id="KDO82347.1"/>
    </source>
</evidence>
<feature type="transmembrane region" description="Helical" evidence="1">
    <location>
        <begin position="12"/>
        <end position="35"/>
    </location>
</feature>
<accession>A0A067H3R8</accession>
<gene>
    <name evidence="2" type="ORF">CISIN_1g0205771mg</name>
</gene>
<proteinExistence type="predicted"/>